<dbReference type="GO" id="GO:0008168">
    <property type="term" value="F:methyltransferase activity"/>
    <property type="evidence" value="ECO:0007669"/>
    <property type="project" value="UniProtKB-KW"/>
</dbReference>
<dbReference type="SUPFAM" id="SSF57850">
    <property type="entry name" value="RING/U-box"/>
    <property type="match status" value="1"/>
</dbReference>
<accession>A0A078AKA4</accession>
<evidence type="ECO:0000313" key="7">
    <source>
        <dbReference type="EMBL" id="CDW82619.1"/>
    </source>
</evidence>
<keyword evidence="1" id="KW-0479">Metal-binding</keyword>
<dbReference type="SMART" id="SM00184">
    <property type="entry name" value="RING"/>
    <property type="match status" value="1"/>
</dbReference>
<keyword evidence="7" id="KW-0808">Transferase</keyword>
<dbReference type="InterPro" id="IPR013083">
    <property type="entry name" value="Znf_RING/FYVE/PHD"/>
</dbReference>
<dbReference type="Pfam" id="PF13445">
    <property type="entry name" value="zf-RING_UBOX"/>
    <property type="match status" value="1"/>
</dbReference>
<feature type="compositionally biased region" description="Polar residues" evidence="5">
    <location>
        <begin position="306"/>
        <end position="338"/>
    </location>
</feature>
<dbReference type="EMBL" id="CCKQ01011076">
    <property type="protein sequence ID" value="CDW82619.1"/>
    <property type="molecule type" value="Genomic_DNA"/>
</dbReference>
<dbReference type="PROSITE" id="PS00518">
    <property type="entry name" value="ZF_RING_1"/>
    <property type="match status" value="1"/>
</dbReference>
<organism evidence="7 8">
    <name type="scientific">Stylonychia lemnae</name>
    <name type="common">Ciliate</name>
    <dbReference type="NCBI Taxonomy" id="5949"/>
    <lineage>
        <taxon>Eukaryota</taxon>
        <taxon>Sar</taxon>
        <taxon>Alveolata</taxon>
        <taxon>Ciliophora</taxon>
        <taxon>Intramacronucleata</taxon>
        <taxon>Spirotrichea</taxon>
        <taxon>Stichotrichia</taxon>
        <taxon>Sporadotrichida</taxon>
        <taxon>Oxytrichidae</taxon>
        <taxon>Stylonychinae</taxon>
        <taxon>Stylonychia</taxon>
    </lineage>
</organism>
<evidence type="ECO:0000256" key="4">
    <source>
        <dbReference type="PROSITE-ProRule" id="PRU00175"/>
    </source>
</evidence>
<evidence type="ECO:0000259" key="6">
    <source>
        <dbReference type="PROSITE" id="PS50089"/>
    </source>
</evidence>
<dbReference type="InterPro" id="IPR017907">
    <property type="entry name" value="Znf_RING_CS"/>
</dbReference>
<name>A0A078AKA4_STYLE</name>
<evidence type="ECO:0000256" key="3">
    <source>
        <dbReference type="ARBA" id="ARBA00022833"/>
    </source>
</evidence>
<dbReference type="PROSITE" id="PS50089">
    <property type="entry name" value="ZF_RING_2"/>
    <property type="match status" value="1"/>
</dbReference>
<dbReference type="Proteomes" id="UP000039865">
    <property type="component" value="Unassembled WGS sequence"/>
</dbReference>
<evidence type="ECO:0000313" key="8">
    <source>
        <dbReference type="Proteomes" id="UP000039865"/>
    </source>
</evidence>
<dbReference type="AlphaFoldDB" id="A0A078AKA4"/>
<keyword evidence="3" id="KW-0862">Zinc</keyword>
<evidence type="ECO:0000256" key="2">
    <source>
        <dbReference type="ARBA" id="ARBA00022771"/>
    </source>
</evidence>
<proteinExistence type="predicted"/>
<dbReference type="Gene3D" id="3.30.40.10">
    <property type="entry name" value="Zinc/RING finger domain, C3HC4 (zinc finger)"/>
    <property type="match status" value="1"/>
</dbReference>
<protein>
    <submittedName>
        <fullName evidence="7">Histone-lysine n-methyltransferase mll2-like</fullName>
    </submittedName>
</protein>
<dbReference type="GO" id="GO:0032259">
    <property type="term" value="P:methylation"/>
    <property type="evidence" value="ECO:0007669"/>
    <property type="project" value="UniProtKB-KW"/>
</dbReference>
<feature type="domain" description="RING-type" evidence="6">
    <location>
        <begin position="47"/>
        <end position="93"/>
    </location>
</feature>
<feature type="region of interest" description="Disordered" evidence="5">
    <location>
        <begin position="201"/>
        <end position="238"/>
    </location>
</feature>
<feature type="region of interest" description="Disordered" evidence="5">
    <location>
        <begin position="293"/>
        <end position="338"/>
    </location>
</feature>
<keyword evidence="7" id="KW-0489">Methyltransferase</keyword>
<reference evidence="7 8" key="1">
    <citation type="submission" date="2014-06" db="EMBL/GenBank/DDBJ databases">
        <authorList>
            <person name="Swart Estienne"/>
        </authorList>
    </citation>
    <scope>NUCLEOTIDE SEQUENCE [LARGE SCALE GENOMIC DNA]</scope>
    <source>
        <strain evidence="7 8">130c</strain>
    </source>
</reference>
<sequence>MIIGPNFNQTTQAFARAQTQKYPQQLPLPNPYMNSQSYFPTQVSSQCGLCMKSFNLELNLPKLLPCGHTFCLFCLTLQENQTVPSIQIDCPNCYIKYQHVPAAHFETNIEVVKVLEKMQQNLQLQLPHQIMQSGQQYGYNGVTIGNPNSSYYSYRSPQKVNYSGPTYGTPTRPQISTLNHNGSQDIRQVAQIFEAMKLEAIQNSPQPDIRKSKSPIRSKTLQDFDPRNLSPVQRSANNQQPYQLCAREGCTRPRLVLMDGWVKTNYCSKQCDDLDQNKGAYVRNSDDLYRQASRVQGKSRSKSPIKLQNFNSQGYSPIQGNRRSKSPNQSRTAINNFKNKSVFSSDESGFESDNYKTPQINRVNTVQVPHFYNQNAYEYTKQNDSMVKQLNYDSDQIHNSSQSQIQNSLGAFGESAFEKFMRSQHKEKSNNSIFETPKTNAFTNYTNMSTPVSFNQSFNRQNTLNVNGNTVYQQYHQNSHFNDQIVQDSKLDIYLAPNDPSKCTNPPCRNRKFILNGMYLPVCSRKCAQTLNIVFNH</sequence>
<dbReference type="GO" id="GO:0008270">
    <property type="term" value="F:zinc ion binding"/>
    <property type="evidence" value="ECO:0007669"/>
    <property type="project" value="UniProtKB-KW"/>
</dbReference>
<dbReference type="InterPro" id="IPR027370">
    <property type="entry name" value="Znf-RING_euk"/>
</dbReference>
<keyword evidence="8" id="KW-1185">Reference proteome</keyword>
<dbReference type="OrthoDB" id="654191at2759"/>
<evidence type="ECO:0000256" key="1">
    <source>
        <dbReference type="ARBA" id="ARBA00022723"/>
    </source>
</evidence>
<keyword evidence="2 4" id="KW-0863">Zinc-finger</keyword>
<evidence type="ECO:0000256" key="5">
    <source>
        <dbReference type="SAM" id="MobiDB-lite"/>
    </source>
</evidence>
<dbReference type="InterPro" id="IPR001841">
    <property type="entry name" value="Znf_RING"/>
</dbReference>
<dbReference type="InParanoid" id="A0A078AKA4"/>
<gene>
    <name evidence="7" type="primary">Contig3707.g3964</name>
    <name evidence="7" type="ORF">STYLEM_11652</name>
</gene>